<feature type="domain" description="Flagellar motor switch protein FliN-like C-terminal" evidence="3">
    <location>
        <begin position="247"/>
        <end position="316"/>
    </location>
</feature>
<name>A0ABX2IV22_9RHOB</name>
<keyword evidence="5" id="KW-1185">Reference proteome</keyword>
<proteinExistence type="inferred from homology"/>
<dbReference type="InterPro" id="IPR001543">
    <property type="entry name" value="FliN-like_C"/>
</dbReference>
<sequence>MFDNAQTFRVSHYKPTRLEIDDLDFHNHLCRFGKINLGTLNGKPVSFRTDPTGADSIDVSLGIQIGDADGVLGLSQHFIDTVMAERTDQIQTQDRCFLANLIFDDLLAPLEQKLGSPITFTSIVLPLKPSVRFTLTYGNDVYGVSFAGSDTINTLLGQCTPKTTDIGETPITASLQIGRINLPIQTVKTLARGDVIIPHGHPIKPGLATLHLHPNLVADATFNHRTATLKEDFKMALDTTTAEVSLCNIDIELTFELCRQTVPLHKIETLGKGHIFRFDSRIDDSFVRILANGRQIATGELVQIGDKLGVQLRDRIND</sequence>
<dbReference type="InterPro" id="IPR003283">
    <property type="entry name" value="T3SS_OMP_SpaO"/>
</dbReference>
<dbReference type="SUPFAM" id="SSF101801">
    <property type="entry name" value="Surface presentation of antigens (SPOA)"/>
    <property type="match status" value="1"/>
</dbReference>
<dbReference type="PRINTS" id="PR01339">
    <property type="entry name" value="TYPE3OMOPROT"/>
</dbReference>
<organism evidence="4 5">
    <name type="scientific">Parasulfitobacter algicola</name>
    <dbReference type="NCBI Taxonomy" id="2614809"/>
    <lineage>
        <taxon>Bacteria</taxon>
        <taxon>Pseudomonadati</taxon>
        <taxon>Pseudomonadota</taxon>
        <taxon>Alphaproteobacteria</taxon>
        <taxon>Rhodobacterales</taxon>
        <taxon>Roseobacteraceae</taxon>
        <taxon>Parasulfitobacter</taxon>
    </lineage>
</organism>
<comment type="caution">
    <text evidence="4">The sequence shown here is derived from an EMBL/GenBank/DDBJ whole genome shotgun (WGS) entry which is preliminary data.</text>
</comment>
<keyword evidence="4" id="KW-0966">Cell projection</keyword>
<accession>A0ABX2IV22</accession>
<evidence type="ECO:0000313" key="5">
    <source>
        <dbReference type="Proteomes" id="UP000777935"/>
    </source>
</evidence>
<keyword evidence="4" id="KW-0969">Cilium</keyword>
<evidence type="ECO:0000313" key="4">
    <source>
        <dbReference type="EMBL" id="NSX56759.1"/>
    </source>
</evidence>
<dbReference type="PANTHER" id="PTHR30034:SF6">
    <property type="entry name" value="YOP PROTEINS TRANSLOCATION PROTEIN Q"/>
    <property type="match status" value="1"/>
</dbReference>
<dbReference type="InterPro" id="IPR036429">
    <property type="entry name" value="SpoA-like_sf"/>
</dbReference>
<comment type="similarity">
    <text evidence="1">Belongs to the FliN/MopA/SpaO family.</text>
</comment>
<dbReference type="RefSeq" id="WP_174139910.1">
    <property type="nucleotide sequence ID" value="NZ_JABUFE010000018.1"/>
</dbReference>
<protein>
    <submittedName>
        <fullName evidence="4">FliM/FliN family flagellar motor switch protein</fullName>
    </submittedName>
</protein>
<dbReference type="Proteomes" id="UP000777935">
    <property type="component" value="Unassembled WGS sequence"/>
</dbReference>
<dbReference type="EMBL" id="JABUFE010000018">
    <property type="protein sequence ID" value="NSX56759.1"/>
    <property type="molecule type" value="Genomic_DNA"/>
</dbReference>
<evidence type="ECO:0000259" key="3">
    <source>
        <dbReference type="Pfam" id="PF01052"/>
    </source>
</evidence>
<reference evidence="4 5" key="1">
    <citation type="submission" date="2020-06" db="EMBL/GenBank/DDBJ databases">
        <title>Sulfitobacter algicola sp. nov., isolated from green algae.</title>
        <authorList>
            <person name="Wang C."/>
        </authorList>
    </citation>
    <scope>NUCLEOTIDE SEQUENCE [LARGE SCALE GENOMIC DNA]</scope>
    <source>
        <strain evidence="4 5">1151</strain>
    </source>
</reference>
<gene>
    <name evidence="4" type="ORF">HRQ87_18405</name>
</gene>
<dbReference type="Gene3D" id="2.30.330.10">
    <property type="entry name" value="SpoA-like"/>
    <property type="match status" value="1"/>
</dbReference>
<keyword evidence="4" id="KW-0282">Flagellum</keyword>
<evidence type="ECO:0000256" key="2">
    <source>
        <dbReference type="ARBA" id="ARBA00023026"/>
    </source>
</evidence>
<keyword evidence="2" id="KW-0843">Virulence</keyword>
<dbReference type="Pfam" id="PF01052">
    <property type="entry name" value="FliMN_C"/>
    <property type="match status" value="1"/>
</dbReference>
<dbReference type="PANTHER" id="PTHR30034">
    <property type="entry name" value="FLAGELLAR MOTOR SWITCH PROTEIN FLIM"/>
    <property type="match status" value="1"/>
</dbReference>
<evidence type="ECO:0000256" key="1">
    <source>
        <dbReference type="ARBA" id="ARBA00009226"/>
    </source>
</evidence>